<evidence type="ECO:0000313" key="3">
    <source>
        <dbReference type="EMBL" id="OSS52274.1"/>
    </source>
</evidence>
<dbReference type="InterPro" id="IPR054289">
    <property type="entry name" value="DUF7025"/>
</dbReference>
<dbReference type="InterPro" id="IPR003593">
    <property type="entry name" value="AAA+_ATPase"/>
</dbReference>
<dbReference type="InterPro" id="IPR056599">
    <property type="entry name" value="AAA_lid_fung"/>
</dbReference>
<evidence type="ECO:0000256" key="1">
    <source>
        <dbReference type="SAM" id="MobiDB-lite"/>
    </source>
</evidence>
<dbReference type="EMBL" id="KZ107839">
    <property type="protein sequence ID" value="OSS52274.1"/>
    <property type="molecule type" value="Genomic_DNA"/>
</dbReference>
<dbReference type="Pfam" id="PF22893">
    <property type="entry name" value="ULD_2"/>
    <property type="match status" value="1"/>
</dbReference>
<name>A0A1Y2M816_EPING</name>
<keyword evidence="4" id="KW-1185">Reference proteome</keyword>
<dbReference type="InterPro" id="IPR003959">
    <property type="entry name" value="ATPase_AAA_core"/>
</dbReference>
<dbReference type="InParanoid" id="A0A1Y2M816"/>
<feature type="compositionally biased region" description="Basic residues" evidence="1">
    <location>
        <begin position="287"/>
        <end position="297"/>
    </location>
</feature>
<dbReference type="InterPro" id="IPR054464">
    <property type="entry name" value="ULD_fung"/>
</dbReference>
<dbReference type="SUPFAM" id="SSF52540">
    <property type="entry name" value="P-loop containing nucleoside triphosphate hydrolases"/>
    <property type="match status" value="1"/>
</dbReference>
<feature type="region of interest" description="Disordered" evidence="1">
    <location>
        <begin position="284"/>
        <end position="303"/>
    </location>
</feature>
<evidence type="ECO:0000259" key="2">
    <source>
        <dbReference type="SMART" id="SM00382"/>
    </source>
</evidence>
<dbReference type="SMART" id="SM00382">
    <property type="entry name" value="AAA"/>
    <property type="match status" value="1"/>
</dbReference>
<accession>A0A1Y2M816</accession>
<sequence length="992" mass="112172">MATVSHPVATQATQTTVTLLQPSETHGSAEEDRNVVIGALEANTEEGVSDVKDQDVGMKVEQATGADVESEPTKPKGSETSAEWGKYRDQMERLTAAVKRAMNMPESEEDSIARDAKKSDEDQSINISLNGSQQYRLPWSACRTWPRMETFLREWFREDKVILKAIDEGNFIIQDEFSRAISPGLWESVGRPVWDVEFSFHQPPDAPPPPPVPQNADTEGLSETCYENRVQYKVSYFQRDEYGGRAGFVSESVFKEPIALEVAEEHERLPAIEEMKTIEFPADVTGRNRKPSTRSKLRKSDTVSEPTLKIHSPYLLNVLKSIIEYSAEQPTGDNQGLDAGMFLYLYMDLYLHLEELLEYKTGDSELRRKHSEAYNKYADDHIDLLQSYLMSQSAVQYNEAKARSSGSTPLTTFGTLWLLMKPGTDVYVREADGSVNRYVLDKLMGGTGKDPKGENVTVNYTAQVWNLVLDEKAIRQFVRQVDIPVFDDERAITELPIFPVRYIDDCDDGETRQNLIQRGHKYFAYSKKPCFLQYDGHGLKSGSRFYKRARVVVEHASRPWMDGTTWGADLEHHMPAHQVPGSVIPVRPTFSNPFGFHHPPPPPPPPPPVGGVPTVGGSVRLARCECKDCKALASSQETYARLKFSEYREIIPVRQTELSEHQYSILPSHMFAFILNDRAYDLLDVAKLEWPSMADTAIDRLVMPSGNKELIKAIARTYTDKSQLFKADFIYGKGEGQIILLHGPPGTGKTLTAESVAEFTGRPLLNITAADLGHEPELLEKSLLQYFRRANDWDAIVLLDEADVYLEKRSKNDLQRNSIVSVFLRALDYFQGILFLTTNRINQFDEAFKSRIHLSLGYDKLNDAARAQIWGNLFQKLKDDHKHGGPRIGYDYDAKQYVTKSDEVKVLEWNGREIRNAFQTAVALAVYDSKHKSKEGDEPAVPEVTEDHLRQVVLMSSAFRKYMKAANNDMDDSDLAFREGNRDDRVMSGLGR</sequence>
<dbReference type="AlphaFoldDB" id="A0A1Y2M816"/>
<dbReference type="Proteomes" id="UP000193240">
    <property type="component" value="Unassembled WGS sequence"/>
</dbReference>
<dbReference type="PANTHER" id="PTHR46411">
    <property type="entry name" value="FAMILY ATPASE, PUTATIVE-RELATED"/>
    <property type="match status" value="1"/>
</dbReference>
<reference evidence="3 4" key="1">
    <citation type="journal article" date="2017" name="Genome Announc.">
        <title>Genome sequence of the saprophytic ascomycete Epicoccum nigrum ICMP 19927 strain isolated from New Zealand.</title>
        <authorList>
            <person name="Fokin M."/>
            <person name="Fleetwood D."/>
            <person name="Weir B.S."/>
            <person name="Villas-Boas S.G."/>
        </authorList>
    </citation>
    <scope>NUCLEOTIDE SEQUENCE [LARGE SCALE GENOMIC DNA]</scope>
    <source>
        <strain evidence="3 4">ICMP 19927</strain>
    </source>
</reference>
<dbReference type="STRING" id="105696.A0A1Y2M816"/>
<dbReference type="PANTHER" id="PTHR46411:SF4">
    <property type="entry name" value="AAA+ ATPASE DOMAIN-CONTAINING PROTEIN"/>
    <property type="match status" value="1"/>
</dbReference>
<dbReference type="InterPro" id="IPR027417">
    <property type="entry name" value="P-loop_NTPase"/>
</dbReference>
<dbReference type="Pfam" id="PF00004">
    <property type="entry name" value="AAA"/>
    <property type="match status" value="1"/>
</dbReference>
<proteinExistence type="predicted"/>
<dbReference type="GO" id="GO:0005524">
    <property type="term" value="F:ATP binding"/>
    <property type="evidence" value="ECO:0007669"/>
    <property type="project" value="InterPro"/>
</dbReference>
<dbReference type="CDD" id="cd19481">
    <property type="entry name" value="RecA-like_protease"/>
    <property type="match status" value="1"/>
</dbReference>
<dbReference type="GO" id="GO:0016887">
    <property type="term" value="F:ATP hydrolysis activity"/>
    <property type="evidence" value="ECO:0007669"/>
    <property type="project" value="InterPro"/>
</dbReference>
<dbReference type="Pfam" id="PF23232">
    <property type="entry name" value="AAA_lid_13"/>
    <property type="match status" value="1"/>
</dbReference>
<dbReference type="OMA" id="VALHYKN"/>
<protein>
    <recommendedName>
        <fullName evidence="2">AAA+ ATPase domain-containing protein</fullName>
    </recommendedName>
</protein>
<feature type="domain" description="AAA+ ATPase" evidence="2">
    <location>
        <begin position="735"/>
        <end position="862"/>
    </location>
</feature>
<dbReference type="Pfam" id="PF22942">
    <property type="entry name" value="DUF7025"/>
    <property type="match status" value="1"/>
</dbReference>
<feature type="region of interest" description="Disordered" evidence="1">
    <location>
        <begin position="62"/>
        <end position="83"/>
    </location>
</feature>
<organism evidence="3 4">
    <name type="scientific">Epicoccum nigrum</name>
    <name type="common">Soil fungus</name>
    <name type="synonym">Epicoccum purpurascens</name>
    <dbReference type="NCBI Taxonomy" id="105696"/>
    <lineage>
        <taxon>Eukaryota</taxon>
        <taxon>Fungi</taxon>
        <taxon>Dikarya</taxon>
        <taxon>Ascomycota</taxon>
        <taxon>Pezizomycotina</taxon>
        <taxon>Dothideomycetes</taxon>
        <taxon>Pleosporomycetidae</taxon>
        <taxon>Pleosporales</taxon>
        <taxon>Pleosporineae</taxon>
        <taxon>Didymellaceae</taxon>
        <taxon>Epicoccum</taxon>
    </lineage>
</organism>
<dbReference type="Gene3D" id="3.40.50.300">
    <property type="entry name" value="P-loop containing nucleotide triphosphate hydrolases"/>
    <property type="match status" value="1"/>
</dbReference>
<gene>
    <name evidence="3" type="ORF">B5807_02485</name>
</gene>
<evidence type="ECO:0000313" key="4">
    <source>
        <dbReference type="Proteomes" id="UP000193240"/>
    </source>
</evidence>